<reference evidence="2" key="1">
    <citation type="submission" date="2023-07" db="EMBL/GenBank/DDBJ databases">
        <title>Black Yeasts Isolated from many extreme environments.</title>
        <authorList>
            <person name="Coleine C."/>
            <person name="Stajich J.E."/>
            <person name="Selbmann L."/>
        </authorList>
    </citation>
    <scope>NUCLEOTIDE SEQUENCE</scope>
    <source>
        <strain evidence="2">CCFEE 5485</strain>
    </source>
</reference>
<evidence type="ECO:0000313" key="2">
    <source>
        <dbReference type="EMBL" id="KAK3672997.1"/>
    </source>
</evidence>
<feature type="compositionally biased region" description="Basic and acidic residues" evidence="1">
    <location>
        <begin position="94"/>
        <end position="103"/>
    </location>
</feature>
<gene>
    <name evidence="2" type="ORF">LTR78_007108</name>
</gene>
<dbReference type="Proteomes" id="UP001274830">
    <property type="component" value="Unassembled WGS sequence"/>
</dbReference>
<name>A0AAE0WJR4_9PEZI</name>
<feature type="region of interest" description="Disordered" evidence="1">
    <location>
        <begin position="60"/>
        <end position="120"/>
    </location>
</feature>
<dbReference type="EMBL" id="JAUTXT010000028">
    <property type="protein sequence ID" value="KAK3672997.1"/>
    <property type="molecule type" value="Genomic_DNA"/>
</dbReference>
<keyword evidence="3" id="KW-1185">Reference proteome</keyword>
<evidence type="ECO:0000313" key="3">
    <source>
        <dbReference type="Proteomes" id="UP001274830"/>
    </source>
</evidence>
<dbReference type="AlphaFoldDB" id="A0AAE0WJR4"/>
<organism evidence="2 3">
    <name type="scientific">Recurvomyces mirabilis</name>
    <dbReference type="NCBI Taxonomy" id="574656"/>
    <lineage>
        <taxon>Eukaryota</taxon>
        <taxon>Fungi</taxon>
        <taxon>Dikarya</taxon>
        <taxon>Ascomycota</taxon>
        <taxon>Pezizomycotina</taxon>
        <taxon>Dothideomycetes</taxon>
        <taxon>Dothideomycetidae</taxon>
        <taxon>Mycosphaerellales</taxon>
        <taxon>Teratosphaeriaceae</taxon>
        <taxon>Recurvomyces</taxon>
    </lineage>
</organism>
<feature type="compositionally biased region" description="Polar residues" evidence="1">
    <location>
        <begin position="62"/>
        <end position="72"/>
    </location>
</feature>
<sequence length="120" mass="13234">MKAFEMVLDVLGLDRNDRQVTSFSQSYLRGNGITTAQQIHDILALEKDFMFRYMPLREAKKSTASVIPSATKSGKRKRVNADEEDAGDDEGDVVEAKSKKEKSSSNGTKPPAVVTQPVTK</sequence>
<evidence type="ECO:0000256" key="1">
    <source>
        <dbReference type="SAM" id="MobiDB-lite"/>
    </source>
</evidence>
<comment type="caution">
    <text evidence="2">The sequence shown here is derived from an EMBL/GenBank/DDBJ whole genome shotgun (WGS) entry which is preliminary data.</text>
</comment>
<protein>
    <submittedName>
        <fullName evidence="2">Uncharacterized protein</fullName>
    </submittedName>
</protein>
<accession>A0AAE0WJR4</accession>
<feature type="compositionally biased region" description="Acidic residues" evidence="1">
    <location>
        <begin position="82"/>
        <end position="93"/>
    </location>
</feature>
<proteinExistence type="predicted"/>